<dbReference type="EMBL" id="JADIMY010000093">
    <property type="protein sequence ID" value="MBO8427837.1"/>
    <property type="molecule type" value="Genomic_DNA"/>
</dbReference>
<dbReference type="Pfam" id="PF03747">
    <property type="entry name" value="ADP_ribosyl_GH"/>
    <property type="match status" value="1"/>
</dbReference>
<reference evidence="2" key="2">
    <citation type="journal article" date="2021" name="PeerJ">
        <title>Extensive microbial diversity within the chicken gut microbiome revealed by metagenomics and culture.</title>
        <authorList>
            <person name="Gilroy R."/>
            <person name="Ravi A."/>
            <person name="Getino M."/>
            <person name="Pursley I."/>
            <person name="Horton D.L."/>
            <person name="Alikhan N.F."/>
            <person name="Baker D."/>
            <person name="Gharbi K."/>
            <person name="Hall N."/>
            <person name="Watson M."/>
            <person name="Adriaenssens E.M."/>
            <person name="Foster-Nyarko E."/>
            <person name="Jarju S."/>
            <person name="Secka A."/>
            <person name="Antonio M."/>
            <person name="Oren A."/>
            <person name="Chaudhuri R.R."/>
            <person name="La Ragione R."/>
            <person name="Hildebrand F."/>
            <person name="Pallen M.J."/>
        </authorList>
    </citation>
    <scope>NUCLEOTIDE SEQUENCE</scope>
    <source>
        <strain evidence="2">11159</strain>
    </source>
</reference>
<dbReference type="SUPFAM" id="SSF101478">
    <property type="entry name" value="ADP-ribosylglycohydrolase"/>
    <property type="match status" value="1"/>
</dbReference>
<comment type="cofactor">
    <cofactor evidence="1">
        <name>Mg(2+)</name>
        <dbReference type="ChEBI" id="CHEBI:18420"/>
    </cofactor>
    <text evidence="1">Binds 2 magnesium ions per subunit.</text>
</comment>
<evidence type="ECO:0000313" key="2">
    <source>
        <dbReference type="EMBL" id="MBO8427837.1"/>
    </source>
</evidence>
<dbReference type="PANTHER" id="PTHR16222:SF12">
    <property type="entry name" value="ADP-RIBOSYLGLYCOHYDROLASE-RELATED"/>
    <property type="match status" value="1"/>
</dbReference>
<keyword evidence="1" id="KW-0460">Magnesium</keyword>
<dbReference type="PANTHER" id="PTHR16222">
    <property type="entry name" value="ADP-RIBOSYLGLYCOHYDROLASE"/>
    <property type="match status" value="1"/>
</dbReference>
<dbReference type="GO" id="GO:0046872">
    <property type="term" value="F:metal ion binding"/>
    <property type="evidence" value="ECO:0007669"/>
    <property type="project" value="UniProtKB-KW"/>
</dbReference>
<accession>A0A9D9GXG2</accession>
<name>A0A9D9GXG2_9BACL</name>
<feature type="binding site" evidence="1">
    <location>
        <position position="226"/>
    </location>
    <ligand>
        <name>Mg(2+)</name>
        <dbReference type="ChEBI" id="CHEBI:18420"/>
        <label>1</label>
    </ligand>
</feature>
<keyword evidence="1" id="KW-0479">Metal-binding</keyword>
<dbReference type="Proteomes" id="UP000823613">
    <property type="component" value="Unassembled WGS sequence"/>
</dbReference>
<dbReference type="Gene3D" id="1.10.4080.10">
    <property type="entry name" value="ADP-ribosylation/Crystallin J1"/>
    <property type="match status" value="1"/>
</dbReference>
<reference evidence="2" key="1">
    <citation type="submission" date="2020-10" db="EMBL/GenBank/DDBJ databases">
        <authorList>
            <person name="Gilroy R."/>
        </authorList>
    </citation>
    <scope>NUCLEOTIDE SEQUENCE</scope>
    <source>
        <strain evidence="2">11159</strain>
    </source>
</reference>
<dbReference type="AlphaFoldDB" id="A0A9D9GXG2"/>
<dbReference type="InterPro" id="IPR036705">
    <property type="entry name" value="Ribosyl_crysJ1_sf"/>
</dbReference>
<feature type="binding site" evidence="1">
    <location>
        <position position="225"/>
    </location>
    <ligand>
        <name>Mg(2+)</name>
        <dbReference type="ChEBI" id="CHEBI:18420"/>
        <label>1</label>
    </ligand>
</feature>
<dbReference type="InterPro" id="IPR005502">
    <property type="entry name" value="Ribosyl_crysJ1"/>
</dbReference>
<dbReference type="InterPro" id="IPR050792">
    <property type="entry name" value="ADP-ribosylglycohydrolase"/>
</dbReference>
<protein>
    <submittedName>
        <fullName evidence="2">ADP-ribosylglycohydrolase family protein</fullName>
    </submittedName>
</protein>
<evidence type="ECO:0000256" key="1">
    <source>
        <dbReference type="PIRSR" id="PIRSR605502-1"/>
    </source>
</evidence>
<sequence length="283" mass="32111">MLGTIIGDLVGSKYENLLFRPKKIKIFDKRNRMTDDSLLTLEVIKVLINNYPILFDQNSLNKIQDDLINAFSICGQNNPDAGFGEMFLKWCYSKNKSPYNSFGNGSAMRISPIAYLAKSLDEVKILSRIVSEITHNHPLGIKGAEAISVSIYLTLNGYKKDYIKNYVVSHYYPNIDTFSYKDLLGTINYSTTCEETVPRAIYTFLISKNFKDSIIKAVSLSGDTDTIAAMNGGIAEAYYNKDKLTNFEKRFINNFIPNDVLTLLINFYSLVGSMKFLNQNLFY</sequence>
<gene>
    <name evidence="2" type="ORF">IAC58_04725</name>
</gene>
<feature type="binding site" evidence="1">
    <location>
        <position position="223"/>
    </location>
    <ligand>
        <name>Mg(2+)</name>
        <dbReference type="ChEBI" id="CHEBI:18420"/>
        <label>1</label>
    </ligand>
</feature>
<comment type="caution">
    <text evidence="2">The sequence shown here is derived from an EMBL/GenBank/DDBJ whole genome shotgun (WGS) entry which is preliminary data.</text>
</comment>
<proteinExistence type="predicted"/>
<evidence type="ECO:0000313" key="3">
    <source>
        <dbReference type="Proteomes" id="UP000823613"/>
    </source>
</evidence>
<organism evidence="2 3">
    <name type="scientific">Candidatus Onthovivens merdipullorum</name>
    <dbReference type="NCBI Taxonomy" id="2840889"/>
    <lineage>
        <taxon>Bacteria</taxon>
        <taxon>Bacillati</taxon>
        <taxon>Bacillota</taxon>
        <taxon>Bacilli</taxon>
        <taxon>Bacillales</taxon>
        <taxon>Candidatus Onthovivens</taxon>
    </lineage>
</organism>